<reference evidence="1" key="1">
    <citation type="journal article" date="2021" name="New Phytol.">
        <title>Evolutionary innovations through gain and loss of genes in the ectomycorrhizal Boletales.</title>
        <authorList>
            <person name="Wu G."/>
            <person name="Miyauchi S."/>
            <person name="Morin E."/>
            <person name="Kuo A."/>
            <person name="Drula E."/>
            <person name="Varga T."/>
            <person name="Kohler A."/>
            <person name="Feng B."/>
            <person name="Cao Y."/>
            <person name="Lipzen A."/>
            <person name="Daum C."/>
            <person name="Hundley H."/>
            <person name="Pangilinan J."/>
            <person name="Johnson J."/>
            <person name="Barry K."/>
            <person name="LaButti K."/>
            <person name="Ng V."/>
            <person name="Ahrendt S."/>
            <person name="Min B."/>
            <person name="Choi I.G."/>
            <person name="Park H."/>
            <person name="Plett J.M."/>
            <person name="Magnuson J."/>
            <person name="Spatafora J.W."/>
            <person name="Nagy L.G."/>
            <person name="Henrissat B."/>
            <person name="Grigoriev I.V."/>
            <person name="Yang Z.L."/>
            <person name="Xu J."/>
            <person name="Martin F.M."/>
        </authorList>
    </citation>
    <scope>NUCLEOTIDE SEQUENCE</scope>
    <source>
        <strain evidence="1">KUC20120723A-06</strain>
    </source>
</reference>
<dbReference type="EMBL" id="MU266509">
    <property type="protein sequence ID" value="KAH7921831.1"/>
    <property type="molecule type" value="Genomic_DNA"/>
</dbReference>
<evidence type="ECO:0000313" key="2">
    <source>
        <dbReference type="Proteomes" id="UP000790709"/>
    </source>
</evidence>
<dbReference type="Proteomes" id="UP000790709">
    <property type="component" value="Unassembled WGS sequence"/>
</dbReference>
<name>A0ACB8B7R2_9AGAM</name>
<keyword evidence="2" id="KW-1185">Reference proteome</keyword>
<accession>A0ACB8B7R2</accession>
<feature type="non-terminal residue" evidence="1">
    <location>
        <position position="154"/>
    </location>
</feature>
<evidence type="ECO:0000313" key="1">
    <source>
        <dbReference type="EMBL" id="KAH7921831.1"/>
    </source>
</evidence>
<organism evidence="1 2">
    <name type="scientific">Leucogyrophana mollusca</name>
    <dbReference type="NCBI Taxonomy" id="85980"/>
    <lineage>
        <taxon>Eukaryota</taxon>
        <taxon>Fungi</taxon>
        <taxon>Dikarya</taxon>
        <taxon>Basidiomycota</taxon>
        <taxon>Agaricomycotina</taxon>
        <taxon>Agaricomycetes</taxon>
        <taxon>Agaricomycetidae</taxon>
        <taxon>Boletales</taxon>
        <taxon>Boletales incertae sedis</taxon>
        <taxon>Leucogyrophana</taxon>
    </lineage>
</organism>
<protein>
    <submittedName>
        <fullName evidence="1">Uncharacterized protein</fullName>
    </submittedName>
</protein>
<feature type="non-terminal residue" evidence="1">
    <location>
        <position position="1"/>
    </location>
</feature>
<sequence length="154" mass="17091">IKNPGRGGQNLSERFRRLENTIRGKDAFAKKISALSQTLNEPSTSARLPGGPQLEKNTTFSGFIIPEEPKPPADDECCMSGCAICVYDLYEDSLTAYKESVASLRSSLVASGIPEYEWPSNIRHPVKEPGEKKTNVSLSAFEEMERALREKRAR</sequence>
<gene>
    <name evidence="1" type="ORF">BV22DRAFT_994447</name>
</gene>
<comment type="caution">
    <text evidence="1">The sequence shown here is derived from an EMBL/GenBank/DDBJ whole genome shotgun (WGS) entry which is preliminary data.</text>
</comment>
<proteinExistence type="predicted"/>